<organism evidence="1">
    <name type="scientific">Brugia malayi</name>
    <name type="common">Filarial nematode worm</name>
    <dbReference type="NCBI Taxonomy" id="6279"/>
    <lineage>
        <taxon>Eukaryota</taxon>
        <taxon>Metazoa</taxon>
        <taxon>Ecdysozoa</taxon>
        <taxon>Nematoda</taxon>
        <taxon>Chromadorea</taxon>
        <taxon>Rhabditida</taxon>
        <taxon>Spirurina</taxon>
        <taxon>Spiruromorpha</taxon>
        <taxon>Filarioidea</taxon>
        <taxon>Onchocercidae</taxon>
        <taxon>Brugia</taxon>
    </lineage>
</organism>
<protein>
    <submittedName>
        <fullName evidence="1">Uncharacterized protein</fullName>
    </submittedName>
</protein>
<reference evidence="1" key="1">
    <citation type="journal article" date="2007" name="Science">
        <title>Draft genome of the filarial nematode parasite Brugia malayi.</title>
        <authorList>
            <person name="Ghedin E."/>
            <person name="Wang S."/>
            <person name="Spiro D."/>
            <person name="Caler E."/>
            <person name="Zhao Q."/>
            <person name="Crabtree J."/>
            <person name="Allen J.E."/>
            <person name="Delcher A.L."/>
            <person name="Guiliano D.B."/>
            <person name="Miranda-Saavedra D."/>
            <person name="Angiuoli S.V."/>
            <person name="Creasy T."/>
            <person name="Amedeo P."/>
            <person name="Haas B."/>
            <person name="El-Sayed N.M."/>
            <person name="Wortman J.R."/>
            <person name="Feldblyum T."/>
            <person name="Tallon L."/>
            <person name="Schatz M."/>
            <person name="Shumway M."/>
            <person name="Koo H."/>
            <person name="Salzberg S.L."/>
            <person name="Schobel S."/>
            <person name="Pertea M."/>
            <person name="Pop M."/>
            <person name="White O."/>
            <person name="Barton G.J."/>
            <person name="Carlow C.K."/>
            <person name="Crawford M.J."/>
            <person name="Daub J."/>
            <person name="Dimmic M.W."/>
            <person name="Estes C.F."/>
            <person name="Foster J.M."/>
            <person name="Ganatra M."/>
            <person name="Gregory W.F."/>
            <person name="Johnson N.M."/>
            <person name="Jin J."/>
            <person name="Komuniecki R."/>
            <person name="Korf I."/>
            <person name="Kumar S."/>
            <person name="Laney S."/>
            <person name="Li B.W."/>
            <person name="Li W."/>
            <person name="Lindblom T.H."/>
            <person name="Lustigman S."/>
            <person name="Ma D."/>
            <person name="Maina C.V."/>
            <person name="Martin D.M."/>
            <person name="McCarter J.P."/>
            <person name="McReynolds L."/>
            <person name="Mitreva M."/>
            <person name="Nutman T.B."/>
            <person name="Parkinson J."/>
            <person name="Peregrin-Alvarez J.M."/>
            <person name="Poole C."/>
            <person name="Ren Q."/>
            <person name="Saunders L."/>
            <person name="Sluder A.E."/>
            <person name="Smith K."/>
            <person name="Stanke M."/>
            <person name="Unnasch T.R."/>
            <person name="Ware J."/>
            <person name="Wei A.D."/>
            <person name="Weil G."/>
            <person name="Williams D.J."/>
            <person name="Zhang Y."/>
            <person name="Williams S.A."/>
            <person name="Fraser-Liggett C."/>
            <person name="Slatko B."/>
            <person name="Blaxter M.L."/>
            <person name="Scott A.L."/>
        </authorList>
    </citation>
    <scope>NUCLEOTIDE SEQUENCE [LARGE SCALE GENOMIC DNA]</scope>
</reference>
<dbReference type="AlphaFoldDB" id="A8NQP4"/>
<proteinExistence type="predicted"/>
<dbReference type="EMBL" id="DS237797">
    <property type="protein sequence ID" value="EDP38136.1"/>
    <property type="molecule type" value="Genomic_DNA"/>
</dbReference>
<gene>
    <name evidence="1" type="ORF">Bm1_07800</name>
</gene>
<sequence>GIYKVLYEPITHQVHILALAQMTTMTLALSQ</sequence>
<accession>A8NQP4</accession>
<name>A8NQP4_BRUMA</name>
<feature type="non-terminal residue" evidence="1">
    <location>
        <position position="31"/>
    </location>
</feature>
<evidence type="ECO:0000313" key="1">
    <source>
        <dbReference type="EMBL" id="EDP38136.1"/>
    </source>
</evidence>
<feature type="non-terminal residue" evidence="1">
    <location>
        <position position="1"/>
    </location>
</feature>